<accession>A0A9P3VA47</accession>
<evidence type="ECO:0000313" key="1">
    <source>
        <dbReference type="EMBL" id="HAB7365088.1"/>
    </source>
</evidence>
<organism evidence="1 2">
    <name type="scientific">Listeria monocytogenes</name>
    <dbReference type="NCBI Taxonomy" id="1639"/>
    <lineage>
        <taxon>Bacteria</taxon>
        <taxon>Bacillati</taxon>
        <taxon>Bacillota</taxon>
        <taxon>Bacilli</taxon>
        <taxon>Bacillales</taxon>
        <taxon>Listeriaceae</taxon>
        <taxon>Listeria</taxon>
    </lineage>
</organism>
<dbReference type="RefSeq" id="WP_157862701.1">
    <property type="nucleotide sequence ID" value="NZ_CP013723.1"/>
</dbReference>
<protein>
    <submittedName>
        <fullName evidence="1">Uncharacterized protein</fullName>
    </submittedName>
</protein>
<dbReference type="AlphaFoldDB" id="A0A9P3VA47"/>
<gene>
    <name evidence="1" type="ORF">GYO01_13305</name>
</gene>
<sequence>MIKNMVENPLVVDACWSSFERISQIWHNEYLEELERTNEEEAENEE</sequence>
<dbReference type="EMBL" id="DAAHUJ010000009">
    <property type="protein sequence ID" value="HAB7365088.1"/>
    <property type="molecule type" value="Genomic_DNA"/>
</dbReference>
<comment type="caution">
    <text evidence="1">The sequence shown here is derived from an EMBL/GenBank/DDBJ whole genome shotgun (WGS) entry which is preliminary data.</text>
</comment>
<proteinExistence type="predicted"/>
<reference evidence="1 2" key="1">
    <citation type="journal article" date="2018" name="Genome Biol.">
        <title>SKESA: strategic k-mer extension for scrupulous assemblies.</title>
        <authorList>
            <person name="Souvorov A."/>
            <person name="Agarwala R."/>
            <person name="Lipman D.J."/>
        </authorList>
    </citation>
    <scope>NUCLEOTIDE SEQUENCE [LARGE SCALE GENOMIC DNA]</scope>
    <source>
        <strain evidence="1 2">CFIAFB20160079</strain>
    </source>
</reference>
<dbReference type="Proteomes" id="UP000845014">
    <property type="component" value="Unassembled WGS sequence"/>
</dbReference>
<name>A0A9P3VA47_LISMN</name>
<evidence type="ECO:0000313" key="2">
    <source>
        <dbReference type="Proteomes" id="UP000845014"/>
    </source>
</evidence>